<keyword evidence="1" id="KW-1133">Transmembrane helix</keyword>
<dbReference type="RefSeq" id="WP_301125544.1">
    <property type="nucleotide sequence ID" value="NZ_JAUHPV010000001.1"/>
</dbReference>
<dbReference type="EMBL" id="JAUHPV010000001">
    <property type="protein sequence ID" value="MDN4471685.1"/>
    <property type="molecule type" value="Genomic_DNA"/>
</dbReference>
<dbReference type="Pfam" id="PF14258">
    <property type="entry name" value="DUF4350"/>
    <property type="match status" value="1"/>
</dbReference>
<gene>
    <name evidence="3" type="ORF">QQX04_01610</name>
</gene>
<dbReference type="InterPro" id="IPR025646">
    <property type="entry name" value="DUF4350"/>
</dbReference>
<sequence length="401" mass="41415">MSRTVTAPEGWTLGDGSTAGKVASARWSRVRWLAIVLTLVVVGVLVATFARPSSNSVPLSIDNTGSDGARAVAQILRGQGVDVQEVSTLSEAYRALDGGGTLALASYVFLDDDQVASIATHPGDVVWIEPAPYVLSGIDPALSASVPTVSEGPVPARCAAPAAQSAVSLTDVRASLQVSAGAPAEACFVTDGSATYVELSRDGERPVHVLADAGVVTNGSLAVDGAAALALHVLGHDSRLVWYVGDDADDTLLSADQTGSTYLTPRAPEWLTAGMIALLLVALVAAFHQGRRMGPLVTEPLPVIVRASEATRGRGRLYRRGKARGHAAAALRAGAASRLAARLSLSRHSQRAAVVSAIALHTRRDPGSIDSLLYGPPPADDAAFMRLVAELDALESEVSAS</sequence>
<name>A0ABT8FXQ0_9MICO</name>
<evidence type="ECO:0000313" key="4">
    <source>
        <dbReference type="Proteomes" id="UP001172738"/>
    </source>
</evidence>
<organism evidence="3 4">
    <name type="scientific">Demequina zhanjiangensis</name>
    <dbReference type="NCBI Taxonomy" id="3051659"/>
    <lineage>
        <taxon>Bacteria</taxon>
        <taxon>Bacillati</taxon>
        <taxon>Actinomycetota</taxon>
        <taxon>Actinomycetes</taxon>
        <taxon>Micrococcales</taxon>
        <taxon>Demequinaceae</taxon>
        <taxon>Demequina</taxon>
    </lineage>
</organism>
<keyword evidence="1" id="KW-0812">Transmembrane</keyword>
<feature type="domain" description="DUF4350" evidence="2">
    <location>
        <begin position="62"/>
        <end position="234"/>
    </location>
</feature>
<keyword evidence="4" id="KW-1185">Reference proteome</keyword>
<proteinExistence type="predicted"/>
<keyword evidence="1" id="KW-0472">Membrane</keyword>
<dbReference type="Proteomes" id="UP001172738">
    <property type="component" value="Unassembled WGS sequence"/>
</dbReference>
<evidence type="ECO:0000256" key="1">
    <source>
        <dbReference type="SAM" id="Phobius"/>
    </source>
</evidence>
<evidence type="ECO:0000313" key="3">
    <source>
        <dbReference type="EMBL" id="MDN4471685.1"/>
    </source>
</evidence>
<accession>A0ABT8FXQ0</accession>
<feature type="transmembrane region" description="Helical" evidence="1">
    <location>
        <begin position="30"/>
        <end position="50"/>
    </location>
</feature>
<evidence type="ECO:0000259" key="2">
    <source>
        <dbReference type="Pfam" id="PF14258"/>
    </source>
</evidence>
<comment type="caution">
    <text evidence="3">The sequence shown here is derived from an EMBL/GenBank/DDBJ whole genome shotgun (WGS) entry which is preliminary data.</text>
</comment>
<reference evidence="3" key="1">
    <citation type="submission" date="2023-06" db="EMBL/GenBank/DDBJ databases">
        <title>SYSU T00b26.</title>
        <authorList>
            <person name="Gao L."/>
            <person name="Fang B.-Z."/>
            <person name="Li W.-J."/>
        </authorList>
    </citation>
    <scope>NUCLEOTIDE SEQUENCE</scope>
    <source>
        <strain evidence="3">SYSU T00b26</strain>
    </source>
</reference>
<protein>
    <submittedName>
        <fullName evidence="3">DUF4350 domain-containing protein</fullName>
    </submittedName>
</protein>